<evidence type="ECO:0000256" key="1">
    <source>
        <dbReference type="SAM" id="SignalP"/>
    </source>
</evidence>
<reference evidence="2" key="1">
    <citation type="submission" date="2021-01" db="EMBL/GenBank/DDBJ databases">
        <authorList>
            <person name="Corre E."/>
            <person name="Pelletier E."/>
            <person name="Niang G."/>
            <person name="Scheremetjew M."/>
            <person name="Finn R."/>
            <person name="Kale V."/>
            <person name="Holt S."/>
            <person name="Cochrane G."/>
            <person name="Meng A."/>
            <person name="Brown T."/>
            <person name="Cohen L."/>
        </authorList>
    </citation>
    <scope>NUCLEOTIDE SEQUENCE</scope>
    <source>
        <strain evidence="2">CCMP1452</strain>
    </source>
</reference>
<name>A0A7S2RZW9_9STRA</name>
<feature type="chain" id="PRO_5030609203" evidence="1">
    <location>
        <begin position="18"/>
        <end position="272"/>
    </location>
</feature>
<feature type="signal peptide" evidence="1">
    <location>
        <begin position="1"/>
        <end position="17"/>
    </location>
</feature>
<gene>
    <name evidence="2" type="ORF">EANT1437_LOCUS10874</name>
</gene>
<keyword evidence="1" id="KW-0732">Signal</keyword>
<accession>A0A7S2RZW9</accession>
<sequence>MKLSTTTVFLLLAVADAVDTTGQMLRSKASLSDDLEKSAAYSCPYSNCHWHTCQGGRICSDENAPCGDSANWCDTPYCGGVWCGSIGDPCRLCPKECVYVRRVWSIDRFKGCVLPHQGYVVKNVDISNVKLTTSCTDPWWGNCDFLVNIKSVTWADGSQTPASGGFPMKKDVSSPYWKGEHWAMKHNGPESDDLPNSNLLKSYPIIEMEIVEWSTWHNKPTGSKRITVQLEKKQNHMVVDIDWSKASKIAFDYSYTTYEAVDTTPRSTFEEI</sequence>
<dbReference type="EMBL" id="HBHI01021178">
    <property type="protein sequence ID" value="CAD9685479.1"/>
    <property type="molecule type" value="Transcribed_RNA"/>
</dbReference>
<organism evidence="2">
    <name type="scientific">Eucampia antarctica</name>
    <dbReference type="NCBI Taxonomy" id="49252"/>
    <lineage>
        <taxon>Eukaryota</taxon>
        <taxon>Sar</taxon>
        <taxon>Stramenopiles</taxon>
        <taxon>Ochrophyta</taxon>
        <taxon>Bacillariophyta</taxon>
        <taxon>Mediophyceae</taxon>
        <taxon>Biddulphiophycidae</taxon>
        <taxon>Hemiaulales</taxon>
        <taxon>Hemiaulaceae</taxon>
        <taxon>Eucampia</taxon>
    </lineage>
</organism>
<protein>
    <submittedName>
        <fullName evidence="2">Uncharacterized protein</fullName>
    </submittedName>
</protein>
<evidence type="ECO:0000313" key="2">
    <source>
        <dbReference type="EMBL" id="CAD9685479.1"/>
    </source>
</evidence>
<dbReference type="AlphaFoldDB" id="A0A7S2RZW9"/>
<proteinExistence type="predicted"/>